<name>A0A2W5SHG5_CERSP</name>
<dbReference type="EMBL" id="QFQS01000001">
    <property type="protein sequence ID" value="PZQ99214.1"/>
    <property type="molecule type" value="Genomic_DNA"/>
</dbReference>
<evidence type="ECO:0000256" key="1">
    <source>
        <dbReference type="SAM" id="Phobius"/>
    </source>
</evidence>
<protein>
    <submittedName>
        <fullName evidence="2">Uncharacterized protein</fullName>
    </submittedName>
</protein>
<gene>
    <name evidence="2" type="ORF">DI533_00460</name>
</gene>
<evidence type="ECO:0000313" key="2">
    <source>
        <dbReference type="EMBL" id="PZQ99214.1"/>
    </source>
</evidence>
<dbReference type="AlphaFoldDB" id="A0A2W5SHG5"/>
<reference evidence="2 3" key="1">
    <citation type="submission" date="2017-08" db="EMBL/GenBank/DDBJ databases">
        <title>Infants hospitalized years apart are colonized by the same room-sourced microbial strains.</title>
        <authorList>
            <person name="Brooks B."/>
            <person name="Olm M.R."/>
            <person name="Firek B.A."/>
            <person name="Baker R."/>
            <person name="Thomas B.C."/>
            <person name="Morowitz M.J."/>
            <person name="Banfield J.F."/>
        </authorList>
    </citation>
    <scope>NUCLEOTIDE SEQUENCE [LARGE SCALE GENOMIC DNA]</scope>
    <source>
        <strain evidence="2">S2_003_000_R2_11</strain>
    </source>
</reference>
<organism evidence="2 3">
    <name type="scientific">Cereibacter sphaeroides</name>
    <name type="common">Rhodobacter sphaeroides</name>
    <dbReference type="NCBI Taxonomy" id="1063"/>
    <lineage>
        <taxon>Bacteria</taxon>
        <taxon>Pseudomonadati</taxon>
        <taxon>Pseudomonadota</taxon>
        <taxon>Alphaproteobacteria</taxon>
        <taxon>Rhodobacterales</taxon>
        <taxon>Paracoccaceae</taxon>
        <taxon>Cereibacter</taxon>
    </lineage>
</organism>
<proteinExistence type="predicted"/>
<dbReference type="Proteomes" id="UP000248975">
    <property type="component" value="Unassembled WGS sequence"/>
</dbReference>
<evidence type="ECO:0000313" key="3">
    <source>
        <dbReference type="Proteomes" id="UP000248975"/>
    </source>
</evidence>
<sequence length="108" mass="12150">MNWLVDLLKSPSSFQSDPWGYVRNQMGHAYIVGGGLALLGVPLWLIFAGYLAWEATQYFAFRAELWDNFDDIAHVMLIAVAAQFRIPELLLCHALFVAAGFFCRRPAA</sequence>
<keyword evidence="1" id="KW-0472">Membrane</keyword>
<keyword evidence="1" id="KW-0812">Transmembrane</keyword>
<feature type="transmembrane region" description="Helical" evidence="1">
    <location>
        <begin position="29"/>
        <end position="53"/>
    </location>
</feature>
<keyword evidence="1" id="KW-1133">Transmembrane helix</keyword>
<accession>A0A2W5SHG5</accession>
<comment type="caution">
    <text evidence="2">The sequence shown here is derived from an EMBL/GenBank/DDBJ whole genome shotgun (WGS) entry which is preliminary data.</text>
</comment>